<dbReference type="GO" id="GO:0015419">
    <property type="term" value="F:ABC-type sulfate transporter activity"/>
    <property type="evidence" value="ECO:0007669"/>
    <property type="project" value="InterPro"/>
</dbReference>
<dbReference type="InterPro" id="IPR000515">
    <property type="entry name" value="MetI-like"/>
</dbReference>
<protein>
    <submittedName>
        <fullName evidence="11">Sulfate ABC transporter permease subunit CysW</fullName>
    </submittedName>
</protein>
<evidence type="ECO:0000256" key="6">
    <source>
        <dbReference type="ARBA" id="ARBA00023032"/>
    </source>
</evidence>
<dbReference type="PROSITE" id="PS50928">
    <property type="entry name" value="ABC_TM1"/>
    <property type="match status" value="1"/>
</dbReference>
<feature type="domain" description="ABC transmembrane type-1" evidence="10">
    <location>
        <begin position="65"/>
        <end position="271"/>
    </location>
</feature>
<dbReference type="InterPro" id="IPR005667">
    <property type="entry name" value="Sulph_transpt2"/>
</dbReference>
<keyword evidence="5 9" id="KW-1133">Transmembrane helix</keyword>
<comment type="subunit">
    <text evidence="2">The complex is composed of two ATP-binding proteins (CysA), two transmembrane proteins (CysT and CysW) and a solute-binding protein (CysP).</text>
</comment>
<feature type="transmembrane region" description="Helical" evidence="9">
    <location>
        <begin position="247"/>
        <end position="270"/>
    </location>
</feature>
<dbReference type="Proteomes" id="UP000291822">
    <property type="component" value="Unassembled WGS sequence"/>
</dbReference>
<name>A0A4R0YZW2_9GAMM</name>
<reference evidence="11 12" key="1">
    <citation type="submission" date="2019-02" db="EMBL/GenBank/DDBJ databases">
        <title>Dyella amyloliquefaciens sp. nov., isolated from forest soil.</title>
        <authorList>
            <person name="Gao Z.-H."/>
            <person name="Qiu L.-H."/>
        </authorList>
    </citation>
    <scope>NUCLEOTIDE SEQUENCE [LARGE SCALE GENOMIC DNA]</scope>
    <source>
        <strain evidence="11 12">KACC 12747</strain>
    </source>
</reference>
<accession>A0A4R0YZW2</accession>
<evidence type="ECO:0000256" key="5">
    <source>
        <dbReference type="ARBA" id="ARBA00022989"/>
    </source>
</evidence>
<dbReference type="PANTHER" id="PTHR30406:SF1">
    <property type="entry name" value="SULFATE TRANSPORT SYSTEM PERMEASE PROTEIN CYSW"/>
    <property type="match status" value="1"/>
</dbReference>
<evidence type="ECO:0000256" key="7">
    <source>
        <dbReference type="ARBA" id="ARBA00023136"/>
    </source>
</evidence>
<evidence type="ECO:0000256" key="1">
    <source>
        <dbReference type="ARBA" id="ARBA00004651"/>
    </source>
</evidence>
<feature type="transmembrane region" description="Helical" evidence="9">
    <location>
        <begin position="139"/>
        <end position="161"/>
    </location>
</feature>
<feature type="transmembrane region" description="Helical" evidence="9">
    <location>
        <begin position="21"/>
        <end position="46"/>
    </location>
</feature>
<sequence>MAAIALQVSHRHAGGWMRSGLIVLAWLVVGVMLVLPLAVVFAQALAKGWGVFVAALIDDDARDAMRLTLQVALIAVPANTVFGIAAAWAISHYRFAGRTWLEALIDLPFSVSPVVVGLVCVLAYGAHGWFGPWFAAHDIKVVFAVPGLVLVTVFVTFPFVARELIPVMQAHGGEEELAARTLGASGWQIFWRVSLPRVRWALLYGVLLCNARAMGEFGAVSVVSGHLPGVTSTLPLQVEQVYNGGSVSATTSAFALASLLALLTLVTLVVKRTLEWRHGGELAANARIAGERMP</sequence>
<dbReference type="NCBIfam" id="TIGR00969">
    <property type="entry name" value="3a0106s02"/>
    <property type="match status" value="1"/>
</dbReference>
<dbReference type="InterPro" id="IPR035906">
    <property type="entry name" value="MetI-like_sf"/>
</dbReference>
<evidence type="ECO:0000256" key="4">
    <source>
        <dbReference type="ARBA" id="ARBA00022692"/>
    </source>
</evidence>
<evidence type="ECO:0000313" key="11">
    <source>
        <dbReference type="EMBL" id="TCI12904.1"/>
    </source>
</evidence>
<evidence type="ECO:0000256" key="2">
    <source>
        <dbReference type="ARBA" id="ARBA00011779"/>
    </source>
</evidence>
<dbReference type="SUPFAM" id="SSF161098">
    <property type="entry name" value="MetI-like"/>
    <property type="match status" value="1"/>
</dbReference>
<keyword evidence="12" id="KW-1185">Reference proteome</keyword>
<dbReference type="NCBIfam" id="TIGR02140">
    <property type="entry name" value="permease_CysW"/>
    <property type="match status" value="1"/>
</dbReference>
<dbReference type="EMBL" id="SJTG01000001">
    <property type="protein sequence ID" value="TCI12904.1"/>
    <property type="molecule type" value="Genomic_DNA"/>
</dbReference>
<dbReference type="RefSeq" id="WP_131150314.1">
    <property type="nucleotide sequence ID" value="NZ_SJTG01000001.1"/>
</dbReference>
<feature type="transmembrane region" description="Helical" evidence="9">
    <location>
        <begin position="201"/>
        <end position="227"/>
    </location>
</feature>
<comment type="function">
    <text evidence="8">Part of the ABC transporter complex CysAWTP (TC 3.A.1.6.1) involved in sulfate/thiosulfate import. Probably responsible for the translocation of the substrate across the membrane.</text>
</comment>
<dbReference type="PANTHER" id="PTHR30406">
    <property type="entry name" value="SULFATE TRANSPORT SYSTEM PERMEASE PROTEIN"/>
    <property type="match status" value="1"/>
</dbReference>
<dbReference type="CDD" id="cd06261">
    <property type="entry name" value="TM_PBP2"/>
    <property type="match status" value="1"/>
</dbReference>
<dbReference type="Gene3D" id="1.10.3720.10">
    <property type="entry name" value="MetI-like"/>
    <property type="match status" value="1"/>
</dbReference>
<keyword evidence="4 9" id="KW-0812">Transmembrane</keyword>
<dbReference type="GO" id="GO:0005886">
    <property type="term" value="C:plasma membrane"/>
    <property type="evidence" value="ECO:0007669"/>
    <property type="project" value="UniProtKB-SubCell"/>
</dbReference>
<dbReference type="AlphaFoldDB" id="A0A4R0YZW2"/>
<evidence type="ECO:0000256" key="9">
    <source>
        <dbReference type="SAM" id="Phobius"/>
    </source>
</evidence>
<evidence type="ECO:0000313" key="12">
    <source>
        <dbReference type="Proteomes" id="UP000291822"/>
    </source>
</evidence>
<feature type="transmembrane region" description="Helical" evidence="9">
    <location>
        <begin position="103"/>
        <end position="127"/>
    </location>
</feature>
<gene>
    <name evidence="11" type="primary">cysW</name>
    <name evidence="11" type="ORF">EZM97_06195</name>
</gene>
<evidence type="ECO:0000259" key="10">
    <source>
        <dbReference type="PROSITE" id="PS50928"/>
    </source>
</evidence>
<keyword evidence="6" id="KW-0764">Sulfate transport</keyword>
<keyword evidence="7 9" id="KW-0472">Membrane</keyword>
<proteinExistence type="predicted"/>
<evidence type="ECO:0000256" key="8">
    <source>
        <dbReference type="ARBA" id="ARBA00025323"/>
    </source>
</evidence>
<organism evidence="11 12">
    <name type="scientific">Dyella soli</name>
    <dbReference type="NCBI Taxonomy" id="522319"/>
    <lineage>
        <taxon>Bacteria</taxon>
        <taxon>Pseudomonadati</taxon>
        <taxon>Pseudomonadota</taxon>
        <taxon>Gammaproteobacteria</taxon>
        <taxon>Lysobacterales</taxon>
        <taxon>Rhodanobacteraceae</taxon>
        <taxon>Dyella</taxon>
    </lineage>
</organism>
<keyword evidence="3" id="KW-0813">Transport</keyword>
<comment type="subcellular location">
    <subcellularLocation>
        <location evidence="1">Cell membrane</location>
        <topology evidence="1">Multi-pass membrane protein</topology>
    </subcellularLocation>
</comment>
<dbReference type="InterPro" id="IPR011866">
    <property type="entry name" value="CysW_permease"/>
</dbReference>
<comment type="caution">
    <text evidence="11">The sequence shown here is derived from an EMBL/GenBank/DDBJ whole genome shotgun (WGS) entry which is preliminary data.</text>
</comment>
<dbReference type="Pfam" id="PF00528">
    <property type="entry name" value="BPD_transp_1"/>
    <property type="match status" value="1"/>
</dbReference>
<feature type="transmembrane region" description="Helical" evidence="9">
    <location>
        <begin position="66"/>
        <end position="91"/>
    </location>
</feature>
<evidence type="ECO:0000256" key="3">
    <source>
        <dbReference type="ARBA" id="ARBA00022448"/>
    </source>
</evidence>